<evidence type="ECO:0000313" key="3">
    <source>
        <dbReference type="Proteomes" id="UP000070160"/>
    </source>
</evidence>
<evidence type="ECO:0000256" key="1">
    <source>
        <dbReference type="SAM" id="MobiDB-lite"/>
    </source>
</evidence>
<dbReference type="PATRIC" id="fig|1588748.3.peg.68"/>
<comment type="caution">
    <text evidence="2">The sequence shown here is derived from an EMBL/GenBank/DDBJ whole genome shotgun (WGS) entry which is preliminary data.</text>
</comment>
<evidence type="ECO:0000313" key="2">
    <source>
        <dbReference type="EMBL" id="KXB93153.1"/>
    </source>
</evidence>
<reference evidence="3" key="1">
    <citation type="submission" date="2016-01" db="EMBL/GenBank/DDBJ databases">
        <authorList>
            <person name="Mitreva M."/>
            <person name="Pepin K.H."/>
            <person name="Mihindukulasuriya K.A."/>
            <person name="Fulton R."/>
            <person name="Fronick C."/>
            <person name="O'Laughlin M."/>
            <person name="Miner T."/>
            <person name="Herter B."/>
            <person name="Rosa B.A."/>
            <person name="Cordes M."/>
            <person name="Tomlinson C."/>
            <person name="Wollam A."/>
            <person name="Palsikar V.B."/>
            <person name="Mardis E.R."/>
            <person name="Wilson R.K."/>
        </authorList>
    </citation>
    <scope>NUCLEOTIDE SEQUENCE [LARGE SCALE GENOMIC DNA]</scope>
    <source>
        <strain evidence="3">KA00182</strain>
    </source>
</reference>
<dbReference type="Proteomes" id="UP000070160">
    <property type="component" value="Unassembled WGS sequence"/>
</dbReference>
<protein>
    <submittedName>
        <fullName evidence="2">Uncharacterized protein</fullName>
    </submittedName>
</protein>
<gene>
    <name evidence="2" type="ORF">HMPREF3182_00070</name>
</gene>
<dbReference type="EMBL" id="LSDT01000002">
    <property type="protein sequence ID" value="KXB93153.1"/>
    <property type="molecule type" value="Genomic_DNA"/>
</dbReference>
<dbReference type="AlphaFoldDB" id="A0A134CLR8"/>
<sequence length="92" mass="11010">MNKQSEAVEMEPVQRKTKKKNDTIKLERKRKFIKMWKNWLFDINKSEVDIAREIGLSQQAFNAKMRNATIRYTELADIVEQHGYTIEITKKH</sequence>
<proteinExistence type="predicted"/>
<keyword evidence="3" id="KW-1185">Reference proteome</keyword>
<dbReference type="STRING" id="1588748.HMPREF3182_00070"/>
<name>A0A134CLR8_9FIRM</name>
<accession>A0A134CLR8</accession>
<organism evidence="2 3">
    <name type="scientific">Megasphaera hutchinsoni</name>
    <dbReference type="NCBI Taxonomy" id="1588748"/>
    <lineage>
        <taxon>Bacteria</taxon>
        <taxon>Bacillati</taxon>
        <taxon>Bacillota</taxon>
        <taxon>Negativicutes</taxon>
        <taxon>Veillonellales</taxon>
        <taxon>Veillonellaceae</taxon>
        <taxon>Megasphaera</taxon>
    </lineage>
</organism>
<dbReference type="RefSeq" id="WP_062484849.1">
    <property type="nucleotide sequence ID" value="NZ_KQ960925.1"/>
</dbReference>
<feature type="region of interest" description="Disordered" evidence="1">
    <location>
        <begin position="1"/>
        <end position="22"/>
    </location>
</feature>